<protein>
    <recommendedName>
        <fullName evidence="2">ASPIC/UnbV domain-containing protein</fullName>
    </recommendedName>
</protein>
<evidence type="ECO:0000259" key="2">
    <source>
        <dbReference type="Pfam" id="PF07593"/>
    </source>
</evidence>
<dbReference type="Proteomes" id="UP000837932">
    <property type="component" value="Unassembled WGS sequence"/>
</dbReference>
<dbReference type="EMBL" id="CAKLPY010000006">
    <property type="protein sequence ID" value="CAH0997790.1"/>
    <property type="molecule type" value="Genomic_DNA"/>
</dbReference>
<evidence type="ECO:0000313" key="3">
    <source>
        <dbReference type="EMBL" id="CAH0997790.1"/>
    </source>
</evidence>
<dbReference type="SUPFAM" id="SSF69318">
    <property type="entry name" value="Integrin alpha N-terminal domain"/>
    <property type="match status" value="3"/>
</dbReference>
<proteinExistence type="predicted"/>
<keyword evidence="1" id="KW-0732">Signal</keyword>
<dbReference type="Pfam" id="PF07593">
    <property type="entry name" value="UnbV_ASPIC"/>
    <property type="match status" value="1"/>
</dbReference>
<dbReference type="InterPro" id="IPR013517">
    <property type="entry name" value="FG-GAP"/>
</dbReference>
<gene>
    <name evidence="3" type="ORF">EMA8858_03924</name>
</gene>
<dbReference type="PANTHER" id="PTHR16026:SF0">
    <property type="entry name" value="CARTILAGE ACIDIC PROTEIN 1"/>
    <property type="match status" value="1"/>
</dbReference>
<dbReference type="InterPro" id="IPR028994">
    <property type="entry name" value="Integrin_alpha_N"/>
</dbReference>
<evidence type="ECO:0000313" key="4">
    <source>
        <dbReference type="Proteomes" id="UP000837932"/>
    </source>
</evidence>
<dbReference type="PROSITE" id="PS51257">
    <property type="entry name" value="PROKAR_LIPOPROTEIN"/>
    <property type="match status" value="1"/>
</dbReference>
<organism evidence="3 4">
    <name type="scientific">Emticicia aquatica</name>
    <dbReference type="NCBI Taxonomy" id="1681835"/>
    <lineage>
        <taxon>Bacteria</taxon>
        <taxon>Pseudomonadati</taxon>
        <taxon>Bacteroidota</taxon>
        <taxon>Cytophagia</taxon>
        <taxon>Cytophagales</taxon>
        <taxon>Leadbetterellaceae</taxon>
        <taxon>Emticicia</taxon>
    </lineage>
</organism>
<dbReference type="Gene3D" id="2.130.10.130">
    <property type="entry name" value="Integrin alpha, N-terminal"/>
    <property type="match status" value="3"/>
</dbReference>
<reference evidence="3" key="1">
    <citation type="submission" date="2021-12" db="EMBL/GenBank/DDBJ databases">
        <authorList>
            <person name="Rodrigo-Torres L."/>
            <person name="Arahal R. D."/>
            <person name="Lucena T."/>
        </authorList>
    </citation>
    <scope>NUCLEOTIDE SEQUENCE</scope>
    <source>
        <strain evidence="3">CECT 8858</strain>
    </source>
</reference>
<dbReference type="InterPro" id="IPR011519">
    <property type="entry name" value="UnbV_ASPIC"/>
</dbReference>
<keyword evidence="4" id="KW-1185">Reference proteome</keyword>
<accession>A0ABM9AUT0</accession>
<dbReference type="PANTHER" id="PTHR16026">
    <property type="entry name" value="CARTILAGE ACIDIC PROTEIN 1"/>
    <property type="match status" value="1"/>
</dbReference>
<sequence>MTNIMQKISLLFYKNHSFRGSILFLLGSCLFFSCKPKDTLFQVLSSSETGVKFVNKVEENDEYNVLEYMNIYTGAGVAAGDINNDGLPDLFFSGNQTSCKLYLNKGALNFEDITEKAGLKTDRWCTGVSMVDINQDGWLDIYVNVSGSPKFGNLANLLYVNNGRNAKGEITFTEKAEEYGIAEKRQTMNASFFDYDKDGDLDLFLITNPADEMLTGVNSLNGRKLQGESAGTDILYRNDGNQNGLSPRFTDVSKEAGILNDGYSLGCAISDVNGDGFPDIYVSNDFLSNDILYINNQDGTFTDKASQYLKHTSFASMGNDIADFNNDGLPDICVLDMLPEDNFRKKMLIPTANYDKFQLSLKLGYNPSYTRNTLQLNNGNQTFSEIAFLSGVSATDWSWSSLLADYDNDGDKDLMVTNGFYRDLGNLDYINYQASQQSPMGTMEAKRKEKLKAIHNLDNVPLQNYLFENNGNLTFTKRSDEWGFTEKGFSNGACYADLDNDGDLDLVINCFNSEAKIYKNRSNERSKNNFLTVKFNGKKPNLQGIDSKVWLFSDGKMQFQELNPYRGYESTMDTKLVFGLGKTPKIDSVVVEWSDGKRQTIFQPKANQVLIINYLPQSYFPQKTTNELLFNEIADKLGINYDHQENNFADFKEQVLLPHLHSKLGPFIAVGDINGDKLEDFYVGAASGYNGSFFIQSRNGSFNQKVLTKNNIQAEETGVLLFDADNDKDLDLYTVSGGSENPEGSDEQQDSFYENEGNGNFHFVTNSLPDTKASGSCVSACDFDKDGDLDLFVGGRVRPNEYPLAPRSYLLKNSKGKFIDITPPELQNIGMVTSAIWIDYDNDGWHDLLLAGEFMPITLFKNGKGKVVHKSEIVNSSGWWNSLAAGDFDNDGDIDFIAGNLGLNTRYRASVEEPLSIYAKDFDKNGRIDPIMGYFVQHEKHIFHTRDELITQIPAMKSRFTSYEKYAQATFVESFLKEEIANAYVLQSVCFESSYFENKGNGQFKRIALPIESQFAPVNGILIGDYNNDSHLDILLAGNSYDTETSTGRYDAGTGLLLTGNGKGDFNVNRSAKTGFIADKDVKSLAEIRATDGSKVILVGNNSAKIEAYKYKKK</sequence>
<dbReference type="InterPro" id="IPR027039">
    <property type="entry name" value="Crtac1"/>
</dbReference>
<dbReference type="Pfam" id="PF13517">
    <property type="entry name" value="FG-GAP_3"/>
    <property type="match status" value="6"/>
</dbReference>
<comment type="caution">
    <text evidence="3">The sequence shown here is derived from an EMBL/GenBank/DDBJ whole genome shotgun (WGS) entry which is preliminary data.</text>
</comment>
<evidence type="ECO:0000256" key="1">
    <source>
        <dbReference type="ARBA" id="ARBA00022729"/>
    </source>
</evidence>
<name>A0ABM9AUT0_9BACT</name>
<feature type="domain" description="ASPIC/UnbV" evidence="2">
    <location>
        <begin position="544"/>
        <end position="610"/>
    </location>
</feature>